<name>A0A9K3J4S0_HELAN</name>
<feature type="chain" id="PRO_5039900722" evidence="1">
    <location>
        <begin position="23"/>
        <end position="76"/>
    </location>
</feature>
<dbReference type="EMBL" id="MNCJ02000319">
    <property type="protein sequence ID" value="KAF5808734.1"/>
    <property type="molecule type" value="Genomic_DNA"/>
</dbReference>
<dbReference type="Proteomes" id="UP000215914">
    <property type="component" value="Unassembled WGS sequence"/>
</dbReference>
<keyword evidence="3" id="KW-1185">Reference proteome</keyword>
<reference evidence="2" key="1">
    <citation type="journal article" date="2017" name="Nature">
        <title>The sunflower genome provides insights into oil metabolism, flowering and Asterid evolution.</title>
        <authorList>
            <person name="Badouin H."/>
            <person name="Gouzy J."/>
            <person name="Grassa C.J."/>
            <person name="Murat F."/>
            <person name="Staton S.E."/>
            <person name="Cottret L."/>
            <person name="Lelandais-Briere C."/>
            <person name="Owens G.L."/>
            <person name="Carrere S."/>
            <person name="Mayjonade B."/>
            <person name="Legrand L."/>
            <person name="Gill N."/>
            <person name="Kane N.C."/>
            <person name="Bowers J.E."/>
            <person name="Hubner S."/>
            <person name="Bellec A."/>
            <person name="Berard A."/>
            <person name="Berges H."/>
            <person name="Blanchet N."/>
            <person name="Boniface M.C."/>
            <person name="Brunel D."/>
            <person name="Catrice O."/>
            <person name="Chaidir N."/>
            <person name="Claudel C."/>
            <person name="Donnadieu C."/>
            <person name="Faraut T."/>
            <person name="Fievet G."/>
            <person name="Helmstetter N."/>
            <person name="King M."/>
            <person name="Knapp S.J."/>
            <person name="Lai Z."/>
            <person name="Le Paslier M.C."/>
            <person name="Lippi Y."/>
            <person name="Lorenzon L."/>
            <person name="Mandel J.R."/>
            <person name="Marage G."/>
            <person name="Marchand G."/>
            <person name="Marquand E."/>
            <person name="Bret-Mestries E."/>
            <person name="Morien E."/>
            <person name="Nambeesan S."/>
            <person name="Nguyen T."/>
            <person name="Pegot-Espagnet P."/>
            <person name="Pouilly N."/>
            <person name="Raftis F."/>
            <person name="Sallet E."/>
            <person name="Schiex T."/>
            <person name="Thomas J."/>
            <person name="Vandecasteele C."/>
            <person name="Vares D."/>
            <person name="Vear F."/>
            <person name="Vautrin S."/>
            <person name="Crespi M."/>
            <person name="Mangin B."/>
            <person name="Burke J.M."/>
            <person name="Salse J."/>
            <person name="Munos S."/>
            <person name="Vincourt P."/>
            <person name="Rieseberg L.H."/>
            <person name="Langlade N.B."/>
        </authorList>
    </citation>
    <scope>NUCLEOTIDE SEQUENCE</scope>
    <source>
        <tissue evidence="2">Leaves</tissue>
    </source>
</reference>
<keyword evidence="1" id="KW-0732">Signal</keyword>
<dbReference type="AlphaFoldDB" id="A0A9K3J4S0"/>
<feature type="signal peptide" evidence="1">
    <location>
        <begin position="1"/>
        <end position="22"/>
    </location>
</feature>
<dbReference type="Gramene" id="mRNA:HanXRQr2_Chr04g0148941">
    <property type="protein sequence ID" value="mRNA:HanXRQr2_Chr04g0148941"/>
    <property type="gene ID" value="HanXRQr2_Chr04g0148941"/>
</dbReference>
<reference evidence="2" key="2">
    <citation type="submission" date="2020-06" db="EMBL/GenBank/DDBJ databases">
        <title>Helianthus annuus Genome sequencing and assembly Release 2.</title>
        <authorList>
            <person name="Gouzy J."/>
            <person name="Langlade N."/>
            <person name="Munos S."/>
        </authorList>
    </citation>
    <scope>NUCLEOTIDE SEQUENCE</scope>
    <source>
        <tissue evidence="2">Leaves</tissue>
    </source>
</reference>
<comment type="caution">
    <text evidence="2">The sequence shown here is derived from an EMBL/GenBank/DDBJ whole genome shotgun (WGS) entry which is preliminary data.</text>
</comment>
<proteinExistence type="predicted"/>
<organism evidence="2 3">
    <name type="scientific">Helianthus annuus</name>
    <name type="common">Common sunflower</name>
    <dbReference type="NCBI Taxonomy" id="4232"/>
    <lineage>
        <taxon>Eukaryota</taxon>
        <taxon>Viridiplantae</taxon>
        <taxon>Streptophyta</taxon>
        <taxon>Embryophyta</taxon>
        <taxon>Tracheophyta</taxon>
        <taxon>Spermatophyta</taxon>
        <taxon>Magnoliopsida</taxon>
        <taxon>eudicotyledons</taxon>
        <taxon>Gunneridae</taxon>
        <taxon>Pentapetalae</taxon>
        <taxon>asterids</taxon>
        <taxon>campanulids</taxon>
        <taxon>Asterales</taxon>
        <taxon>Asteraceae</taxon>
        <taxon>Asteroideae</taxon>
        <taxon>Heliantheae alliance</taxon>
        <taxon>Heliantheae</taxon>
        <taxon>Helianthus</taxon>
    </lineage>
</organism>
<gene>
    <name evidence="2" type="ORF">HanXRQr2_Chr04g0148941</name>
</gene>
<evidence type="ECO:0000313" key="3">
    <source>
        <dbReference type="Proteomes" id="UP000215914"/>
    </source>
</evidence>
<sequence length="76" mass="8646">MVSMILPHSISLWFLQLQVSSTSFSEIAVVSKVQALDRFAARRLVKRYPNTLCFLNSFSGEKLSSKLSKLKKEIQI</sequence>
<evidence type="ECO:0000256" key="1">
    <source>
        <dbReference type="SAM" id="SignalP"/>
    </source>
</evidence>
<evidence type="ECO:0000313" key="2">
    <source>
        <dbReference type="EMBL" id="KAF5808734.1"/>
    </source>
</evidence>
<accession>A0A9K3J4S0</accession>
<protein>
    <submittedName>
        <fullName evidence="2">Uncharacterized protein</fullName>
    </submittedName>
</protein>